<feature type="region of interest" description="Disordered" evidence="1">
    <location>
        <begin position="1"/>
        <end position="31"/>
    </location>
</feature>
<proteinExistence type="predicted"/>
<accession>A0A1X6MJS9</accession>
<keyword evidence="4" id="KW-1185">Reference proteome</keyword>
<feature type="domain" description="DUF6535" evidence="2">
    <location>
        <begin position="153"/>
        <end position="308"/>
    </location>
</feature>
<dbReference type="GeneID" id="36332377"/>
<name>A0A1X6MJS9_9APHY</name>
<dbReference type="Proteomes" id="UP000194127">
    <property type="component" value="Unassembled WGS sequence"/>
</dbReference>
<gene>
    <name evidence="3" type="ORF">POSPLADRAFT_1159492</name>
</gene>
<sequence>MSINRSPRSSHRSRRSTFVDSAAQKVSSSGKGEVLSRVYVGASVTVATRPQEAESPSRETLLKKVVVSSPDDTRDDSSSNATIEDTDARDSMTFDALIEARASAVDTPATIEQHRVTFVKGKVYSTVSEASAAGEVHRPDSQRSDATEVTEAWTLCAEQVWKREELLVKKWKDEISNLLTFTTKAGLFSAALTAFNVQYYVNLQPQPLDPNTLAMLIMIGTLAQMNDGTDAMQPMIAALNASSYTPVPAHVISTNVLWFSALVLSLSAASLAISVSQWLHHHVDRAPSQSRQSVRLWYFRHSMFNEWNKRWLHTSNWRDIDDMSVRIQQENTAEALDMLAEADATVMDDALLKSAVRPCLLEVSPVAPVLPVFYRILEHRAQDVDNLTDPPTFTWSTGEQDAAANAILRETCADLLVKYLPEITGEEYRVIPLLRVFTSMIRAAPLDVSRKIMDISLQSVARQCLQKESSVASVLPVLCQVLECRAQGVDISTNPPTLIWSTNEQDVAANTVLREICIDLLAKHTQEIGSGEFMGVALLRNLMSMIKAAPTDVARTIVDISLMESVIRPCLLQAPSAEPVLPTLYQVLEYRAQGVDTSAELPTLTWSTDEQDAAEITFLRDTCIHLFEKYVREIGNGEFKEITLLHHLASLIKSMPPDAAITISCQIMETFRACDSRRTTWEEHQRLWGILPVAAMGHLSLEVFTRITSEVNDTAELHRQQMQIIDITHRLVQNIPPDGLAVFHDLISLLPAAELSRKVLDNFVGIIWHVGWKLRLDVEDTRRLVAFLPHARERLNTKGFLQITASTLRHCARLSPDDSSRLRYDVCGALNVFVQYFSSSRIEKKIRTDAWWEFSQLLSACIELARVDNARRTRDGTLFTQDVVNALEHYASRCPEHPIHTYLLKDLMDGIHRISAYPSNSNATHTVTEATVGTAPASQEDVVETWRKHPRTVDVESNPM</sequence>
<organism evidence="3 4">
    <name type="scientific">Postia placenta MAD-698-R-SB12</name>
    <dbReference type="NCBI Taxonomy" id="670580"/>
    <lineage>
        <taxon>Eukaryota</taxon>
        <taxon>Fungi</taxon>
        <taxon>Dikarya</taxon>
        <taxon>Basidiomycota</taxon>
        <taxon>Agaricomycotina</taxon>
        <taxon>Agaricomycetes</taxon>
        <taxon>Polyporales</taxon>
        <taxon>Adustoporiaceae</taxon>
        <taxon>Rhodonia</taxon>
    </lineage>
</organism>
<protein>
    <recommendedName>
        <fullName evidence="2">DUF6535 domain-containing protein</fullName>
    </recommendedName>
</protein>
<dbReference type="InterPro" id="IPR045338">
    <property type="entry name" value="DUF6535"/>
</dbReference>
<dbReference type="OrthoDB" id="3235960at2759"/>
<dbReference type="RefSeq" id="XP_024333363.1">
    <property type="nucleotide sequence ID" value="XM_024487428.1"/>
</dbReference>
<dbReference type="EMBL" id="KZ110612">
    <property type="protein sequence ID" value="OSX56569.1"/>
    <property type="molecule type" value="Genomic_DNA"/>
</dbReference>
<evidence type="ECO:0000313" key="4">
    <source>
        <dbReference type="Proteomes" id="UP000194127"/>
    </source>
</evidence>
<reference evidence="3 4" key="1">
    <citation type="submission" date="2017-04" db="EMBL/GenBank/DDBJ databases">
        <title>Genome Sequence of the Model Brown-Rot Fungus Postia placenta SB12.</title>
        <authorList>
            <consortium name="DOE Joint Genome Institute"/>
            <person name="Gaskell J."/>
            <person name="Kersten P."/>
            <person name="Larrondo L.F."/>
            <person name="Canessa P."/>
            <person name="Martinez D."/>
            <person name="Hibbett D."/>
            <person name="Schmoll M."/>
            <person name="Kubicek C.P."/>
            <person name="Martinez A.T."/>
            <person name="Yadav J."/>
            <person name="Master E."/>
            <person name="Magnuson J.K."/>
            <person name="James T."/>
            <person name="Yaver D."/>
            <person name="Berka R."/>
            <person name="Labutti K."/>
            <person name="Lipzen A."/>
            <person name="Aerts A."/>
            <person name="Barry K."/>
            <person name="Henrissat B."/>
            <person name="Blanchette R."/>
            <person name="Grigoriev I."/>
            <person name="Cullen D."/>
        </authorList>
    </citation>
    <scope>NUCLEOTIDE SEQUENCE [LARGE SCALE GENOMIC DNA]</scope>
    <source>
        <strain evidence="3 4">MAD-698-R-SB12</strain>
    </source>
</reference>
<feature type="region of interest" description="Disordered" evidence="1">
    <location>
        <begin position="64"/>
        <end position="86"/>
    </location>
</feature>
<dbReference type="AlphaFoldDB" id="A0A1X6MJS9"/>
<evidence type="ECO:0000256" key="1">
    <source>
        <dbReference type="SAM" id="MobiDB-lite"/>
    </source>
</evidence>
<evidence type="ECO:0000259" key="2">
    <source>
        <dbReference type="Pfam" id="PF20153"/>
    </source>
</evidence>
<evidence type="ECO:0000313" key="3">
    <source>
        <dbReference type="EMBL" id="OSX56569.1"/>
    </source>
</evidence>
<dbReference type="Pfam" id="PF20153">
    <property type="entry name" value="DUF6535"/>
    <property type="match status" value="1"/>
</dbReference>